<name>A0A183SJW0_SCHSO</name>
<dbReference type="PANTHER" id="PTHR47027:SF26">
    <property type="entry name" value="REVERSE TRANSCRIPTASE DOMAIN-CONTAINING PROTEIN"/>
    <property type="match status" value="1"/>
</dbReference>
<dbReference type="WBParaSite" id="SSLN_0000466001-mRNA-1">
    <property type="protein sequence ID" value="SSLN_0000466001-mRNA-1"/>
    <property type="gene ID" value="SSLN_0000466001"/>
</dbReference>
<dbReference type="EMBL" id="UYSU01032892">
    <property type="protein sequence ID" value="VDL90893.1"/>
    <property type="molecule type" value="Genomic_DNA"/>
</dbReference>
<dbReference type="AlphaFoldDB" id="A0A183SJW0"/>
<dbReference type="Proteomes" id="UP000275846">
    <property type="component" value="Unassembled WGS sequence"/>
</dbReference>
<sequence>MLAKKCVTTATVHDLLFVDDCALNTVMEEDMQRSMDLFAVGCANFGLTISTAKMVVLHQPPLHSEYNAPRINVNGAKLKNVETFAYLGSTLSRNTRIDDEVAQRISKASPSFGLLPASVYNRHGIHLNTKLKMFRAVVLTTLLYGAETLIVY</sequence>
<gene>
    <name evidence="1" type="ORF">SSLN_LOCUS4508</name>
</gene>
<evidence type="ECO:0000313" key="3">
    <source>
        <dbReference type="WBParaSite" id="SSLN_0000466001-mRNA-1"/>
    </source>
</evidence>
<organism evidence="3">
    <name type="scientific">Schistocephalus solidus</name>
    <name type="common">Tapeworm</name>
    <dbReference type="NCBI Taxonomy" id="70667"/>
    <lineage>
        <taxon>Eukaryota</taxon>
        <taxon>Metazoa</taxon>
        <taxon>Spiralia</taxon>
        <taxon>Lophotrochozoa</taxon>
        <taxon>Platyhelminthes</taxon>
        <taxon>Cestoda</taxon>
        <taxon>Eucestoda</taxon>
        <taxon>Diphyllobothriidea</taxon>
        <taxon>Diphyllobothriidae</taxon>
        <taxon>Schistocephalus</taxon>
    </lineage>
</organism>
<dbReference type="OrthoDB" id="425014at2759"/>
<evidence type="ECO:0000313" key="2">
    <source>
        <dbReference type="Proteomes" id="UP000275846"/>
    </source>
</evidence>
<reference evidence="1 2" key="2">
    <citation type="submission" date="2018-11" db="EMBL/GenBank/DDBJ databases">
        <authorList>
            <consortium name="Pathogen Informatics"/>
        </authorList>
    </citation>
    <scope>NUCLEOTIDE SEQUENCE [LARGE SCALE GENOMIC DNA]</scope>
    <source>
        <strain evidence="1 2">NST_G2</strain>
    </source>
</reference>
<reference evidence="3" key="1">
    <citation type="submission" date="2016-06" db="UniProtKB">
        <authorList>
            <consortium name="WormBaseParasite"/>
        </authorList>
    </citation>
    <scope>IDENTIFICATION</scope>
</reference>
<keyword evidence="2" id="KW-1185">Reference proteome</keyword>
<dbReference type="PANTHER" id="PTHR47027">
    <property type="entry name" value="REVERSE TRANSCRIPTASE DOMAIN-CONTAINING PROTEIN"/>
    <property type="match status" value="1"/>
</dbReference>
<evidence type="ECO:0000313" key="1">
    <source>
        <dbReference type="EMBL" id="VDL90893.1"/>
    </source>
</evidence>
<proteinExistence type="predicted"/>
<accession>A0A183SJW0</accession>
<protein>
    <submittedName>
        <fullName evidence="3">Reverse transcriptase domain-containing protein</fullName>
    </submittedName>
</protein>